<evidence type="ECO:0000313" key="2">
    <source>
        <dbReference type="Proteomes" id="UP000216033"/>
    </source>
</evidence>
<dbReference type="Proteomes" id="UP000216033">
    <property type="component" value="Unassembled WGS sequence"/>
</dbReference>
<gene>
    <name evidence="1" type="ORF">B9K05_09650</name>
</gene>
<reference evidence="1 2" key="1">
    <citation type="submission" date="2017-04" db="EMBL/GenBank/DDBJ databases">
        <title>Kefir bacterial isolates.</title>
        <authorList>
            <person name="Kim Y."/>
            <person name="Blasche S."/>
            <person name="Patil K.R."/>
        </authorList>
    </citation>
    <scope>NUCLEOTIDE SEQUENCE [LARGE SCALE GENOMIC DNA]</scope>
    <source>
        <strain evidence="1 2">KR-2</strain>
    </source>
</reference>
<name>A0A270BGP4_9PROT</name>
<comment type="caution">
    <text evidence="1">The sequence shown here is derived from an EMBL/GenBank/DDBJ whole genome shotgun (WGS) entry which is preliminary data.</text>
</comment>
<keyword evidence="2" id="KW-1185">Reference proteome</keyword>
<sequence length="394" mass="44520">MIAMQQPSAGSLLPIPVLFPIVEPSAARFGRRTPDPHDRPAALPSYTHGGNRRGAVVWEMYTLPSTEDRLKNGIRLSDCYHAFALLDDWIEDNFSGMSRAMRNCMKHGVPADAFYYPEILGYFVKNKDAPPDCLRTFEYFRDAIYQDIKSLLKSGRITAYGKEKITDEKWQIIPCQYFSLECEISFHKNKVTVEGVSFLDVRITCLEGLPIWCAMVAYGDQELVPELMHLVGLRYYQNATRQQARPLIDDIQSFRKYFCSLMKNGELKAVYLETNEPVDPALWNECNISLIRSEIRVSTNEWQGIKIQTPSPPLNKEDTNTLAVNTARVPTGTRGYKGHDAELVREMRSLIEAKIANNSHQAALLVVDKAKGGGTSDSKVKRLLGAYKKTSPFP</sequence>
<accession>A0A270BGP4</accession>
<protein>
    <submittedName>
        <fullName evidence="1">Uncharacterized protein</fullName>
    </submittedName>
</protein>
<evidence type="ECO:0000313" key="1">
    <source>
        <dbReference type="EMBL" id="PAL23781.1"/>
    </source>
</evidence>
<dbReference type="OrthoDB" id="7226176at2"/>
<organism evidence="1 2">
    <name type="scientific">Acetobacter syzygii</name>
    <dbReference type="NCBI Taxonomy" id="146476"/>
    <lineage>
        <taxon>Bacteria</taxon>
        <taxon>Pseudomonadati</taxon>
        <taxon>Pseudomonadota</taxon>
        <taxon>Alphaproteobacteria</taxon>
        <taxon>Acetobacterales</taxon>
        <taxon>Acetobacteraceae</taxon>
        <taxon>Acetobacter</taxon>
    </lineage>
</organism>
<proteinExistence type="predicted"/>
<dbReference type="EMBL" id="NDFP01000010">
    <property type="protein sequence ID" value="PAL23781.1"/>
    <property type="molecule type" value="Genomic_DNA"/>
</dbReference>
<dbReference type="AlphaFoldDB" id="A0A270BGP4"/>